<name>A0A4U3FM47_9GAMM</name>
<comment type="caution">
    <text evidence="2">The sequence shown here is derived from an EMBL/GenBank/DDBJ whole genome shotgun (WGS) entry which is preliminary data.</text>
</comment>
<feature type="domain" description="HEPN AbiJ-N-terminal" evidence="1">
    <location>
        <begin position="1"/>
        <end position="165"/>
    </location>
</feature>
<sequence length="293" mass="33972">MKFSHRHGYDPEFINKTFRDDAPRWVRKLYFKNILERLVYDAMSLIPENKPVPVYDLINEILVMDDEEPDDYYLNNTPAMEVLRNLVMNIPWYRFYDTVEAVAEKMIDIDGEDNFSQSSKNESYSFSAYRQRVNELFSEYNVDWKMNESGQLELPLPPFLEEKVKSTEERLAEQFAPARMHFGKARAFALGSHRDAENSIKESISAIESICKTFYPDASTLGDALKMMKKNGSVSRMLLDVIEKFYAYANAEPAVRHGSNKDSAVLEYDAELALHFAAAFIRTLIARRKDTYS</sequence>
<reference evidence="2 3" key="1">
    <citation type="journal article" date="2019" name="Sci. Rep.">
        <title>Differences in resource use lead to coexistence of seed-transmitted microbial populations.</title>
        <authorList>
            <person name="Torres-Cortes G."/>
            <person name="Garcia B.J."/>
            <person name="Compant S."/>
            <person name="Rezki S."/>
            <person name="Jones P."/>
            <person name="Preveaux A."/>
            <person name="Briand M."/>
            <person name="Roulet A."/>
            <person name="Bouchez O."/>
            <person name="Jacobson D."/>
            <person name="Barret M."/>
        </authorList>
    </citation>
    <scope>NUCLEOTIDE SEQUENCE [LARGE SCALE GENOMIC DNA]</scope>
    <source>
        <strain evidence="2 3">CFBP13511</strain>
    </source>
</reference>
<proteinExistence type="predicted"/>
<gene>
    <name evidence="2" type="ORF">EpCFBP13511_04660</name>
</gene>
<dbReference type="Pfam" id="PF18863">
    <property type="entry name" value="AbiJ_NTD4"/>
    <property type="match status" value="1"/>
</dbReference>
<dbReference type="RefSeq" id="WP_137268809.1">
    <property type="nucleotide sequence ID" value="NZ_QGAC01000003.1"/>
</dbReference>
<evidence type="ECO:0000313" key="3">
    <source>
        <dbReference type="Proteomes" id="UP000306393"/>
    </source>
</evidence>
<dbReference type="OrthoDB" id="9786278at2"/>
<organism evidence="2 3">
    <name type="scientific">Erwinia persicina</name>
    <dbReference type="NCBI Taxonomy" id="55211"/>
    <lineage>
        <taxon>Bacteria</taxon>
        <taxon>Pseudomonadati</taxon>
        <taxon>Pseudomonadota</taxon>
        <taxon>Gammaproteobacteria</taxon>
        <taxon>Enterobacterales</taxon>
        <taxon>Erwiniaceae</taxon>
        <taxon>Erwinia</taxon>
    </lineage>
</organism>
<dbReference type="Proteomes" id="UP000306393">
    <property type="component" value="Unassembled WGS sequence"/>
</dbReference>
<dbReference type="AlphaFoldDB" id="A0A4U3FM47"/>
<protein>
    <recommendedName>
        <fullName evidence="1">HEPN AbiJ-N-terminal domain-containing protein</fullName>
    </recommendedName>
</protein>
<evidence type="ECO:0000313" key="2">
    <source>
        <dbReference type="EMBL" id="TKJ93859.1"/>
    </source>
</evidence>
<accession>A0A4U3FM47</accession>
<evidence type="ECO:0000259" key="1">
    <source>
        <dbReference type="Pfam" id="PF18863"/>
    </source>
</evidence>
<dbReference type="EMBL" id="QGAC01000003">
    <property type="protein sequence ID" value="TKJ93859.1"/>
    <property type="molecule type" value="Genomic_DNA"/>
</dbReference>
<dbReference type="InterPro" id="IPR049503">
    <property type="entry name" value="AbiJ_NTD4"/>
</dbReference>